<reference evidence="2" key="2">
    <citation type="submission" date="2015-01" db="EMBL/GenBank/DDBJ databases">
        <title>Evolutionary Origins and Diversification of the Mycorrhizal Mutualists.</title>
        <authorList>
            <consortium name="DOE Joint Genome Institute"/>
            <consortium name="Mycorrhizal Genomics Consortium"/>
            <person name="Kohler A."/>
            <person name="Kuo A."/>
            <person name="Nagy L.G."/>
            <person name="Floudas D."/>
            <person name="Copeland A."/>
            <person name="Barry K.W."/>
            <person name="Cichocki N."/>
            <person name="Veneault-Fourrey C."/>
            <person name="LaButti K."/>
            <person name="Lindquist E.A."/>
            <person name="Lipzen A."/>
            <person name="Lundell T."/>
            <person name="Morin E."/>
            <person name="Murat C."/>
            <person name="Riley R."/>
            <person name="Ohm R."/>
            <person name="Sun H."/>
            <person name="Tunlid A."/>
            <person name="Henrissat B."/>
            <person name="Grigoriev I.V."/>
            <person name="Hibbett D.S."/>
            <person name="Martin F."/>
        </authorList>
    </citation>
    <scope>NUCLEOTIDE SEQUENCE [LARGE SCALE GENOMIC DNA]</scope>
    <source>
        <strain evidence="2">F 1598</strain>
    </source>
</reference>
<dbReference type="HOGENOM" id="CLU_009123_16_0_1"/>
<organism evidence="1 2">
    <name type="scientific">Piloderma croceum (strain F 1598)</name>
    <dbReference type="NCBI Taxonomy" id="765440"/>
    <lineage>
        <taxon>Eukaryota</taxon>
        <taxon>Fungi</taxon>
        <taxon>Dikarya</taxon>
        <taxon>Basidiomycota</taxon>
        <taxon>Agaricomycotina</taxon>
        <taxon>Agaricomycetes</taxon>
        <taxon>Agaricomycetidae</taxon>
        <taxon>Atheliales</taxon>
        <taxon>Atheliaceae</taxon>
        <taxon>Piloderma</taxon>
    </lineage>
</organism>
<evidence type="ECO:0000313" key="1">
    <source>
        <dbReference type="EMBL" id="KIM77345.1"/>
    </source>
</evidence>
<name>A0A0C3EXU7_PILCF</name>
<evidence type="ECO:0008006" key="3">
    <source>
        <dbReference type="Google" id="ProtNLM"/>
    </source>
</evidence>
<dbReference type="EMBL" id="KN833026">
    <property type="protein sequence ID" value="KIM77345.1"/>
    <property type="molecule type" value="Genomic_DNA"/>
</dbReference>
<keyword evidence="2" id="KW-1185">Reference proteome</keyword>
<sequence length="58" mass="6471">SASTNAERAFSKGRCEVNFMQHNMSSQTFKAEMAVGSWDGTLLMSNISEAVRVIERKM</sequence>
<evidence type="ECO:0000313" key="2">
    <source>
        <dbReference type="Proteomes" id="UP000054166"/>
    </source>
</evidence>
<gene>
    <name evidence="1" type="ORF">PILCRDRAFT_48235</name>
</gene>
<dbReference type="Proteomes" id="UP000054166">
    <property type="component" value="Unassembled WGS sequence"/>
</dbReference>
<protein>
    <recommendedName>
        <fullName evidence="3">HAT C-terminal dimerisation domain-containing protein</fullName>
    </recommendedName>
</protein>
<dbReference type="InParanoid" id="A0A0C3EXU7"/>
<feature type="non-terminal residue" evidence="1">
    <location>
        <position position="58"/>
    </location>
</feature>
<dbReference type="AlphaFoldDB" id="A0A0C3EXU7"/>
<feature type="non-terminal residue" evidence="1">
    <location>
        <position position="1"/>
    </location>
</feature>
<proteinExistence type="predicted"/>
<dbReference type="OrthoDB" id="3268424at2759"/>
<accession>A0A0C3EXU7</accession>
<reference evidence="1 2" key="1">
    <citation type="submission" date="2014-04" db="EMBL/GenBank/DDBJ databases">
        <authorList>
            <consortium name="DOE Joint Genome Institute"/>
            <person name="Kuo A."/>
            <person name="Tarkka M."/>
            <person name="Buscot F."/>
            <person name="Kohler A."/>
            <person name="Nagy L.G."/>
            <person name="Floudas D."/>
            <person name="Copeland A."/>
            <person name="Barry K.W."/>
            <person name="Cichocki N."/>
            <person name="Veneault-Fourrey C."/>
            <person name="LaButti K."/>
            <person name="Lindquist E.A."/>
            <person name="Lipzen A."/>
            <person name="Lundell T."/>
            <person name="Morin E."/>
            <person name="Murat C."/>
            <person name="Sun H."/>
            <person name="Tunlid A."/>
            <person name="Henrissat B."/>
            <person name="Grigoriev I.V."/>
            <person name="Hibbett D.S."/>
            <person name="Martin F."/>
            <person name="Nordberg H.P."/>
            <person name="Cantor M.N."/>
            <person name="Hua S.X."/>
        </authorList>
    </citation>
    <scope>NUCLEOTIDE SEQUENCE [LARGE SCALE GENOMIC DNA]</scope>
    <source>
        <strain evidence="1 2">F 1598</strain>
    </source>
</reference>